<keyword evidence="1" id="KW-0175">Coiled coil</keyword>
<dbReference type="KEGG" id="fmr:Fuma_02541"/>
<name>A0A1P8WFT3_9PLAN</name>
<dbReference type="InterPro" id="IPR017850">
    <property type="entry name" value="Alkaline_phosphatase_core_sf"/>
</dbReference>
<organism evidence="2 3">
    <name type="scientific">Fuerstiella marisgermanici</name>
    <dbReference type="NCBI Taxonomy" id="1891926"/>
    <lineage>
        <taxon>Bacteria</taxon>
        <taxon>Pseudomonadati</taxon>
        <taxon>Planctomycetota</taxon>
        <taxon>Planctomycetia</taxon>
        <taxon>Planctomycetales</taxon>
        <taxon>Planctomycetaceae</taxon>
        <taxon>Fuerstiella</taxon>
    </lineage>
</organism>
<dbReference type="STRING" id="1891926.Fuma_02541"/>
<dbReference type="InterPro" id="IPR010869">
    <property type="entry name" value="DUF1501"/>
</dbReference>
<dbReference type="EMBL" id="CP017641">
    <property type="protein sequence ID" value="APZ92929.1"/>
    <property type="molecule type" value="Genomic_DNA"/>
</dbReference>
<sequence precursor="true">MKSQPSKQSIHGRLPVYKDHSRRAFLQSAAGGFGGLALTSLLASESDSAPHHAAKAKRVIQIFCPGGMSQVDTFDYKPELEKRAGKPFDPDGKLQFFASKPGNCQPSHWKFRQHGESGRWMSDLFPKLSTCVDDMAFVYSMHSKTALHGPACFMMNTGFTLPGFPSMGSWVTYGLGSEADDLPAFVVLPDPRGLPPGGIINWGAGFLPAEHQATTLDTSNPQQPIADLFPPTEFAGSDRRVDHDQLQFLQKLNRLHQESRQTNSELEARIKAYEMAARLQLSAPEVIDVTRESESIRKLYDVEHPETGPFGLQCLLARRLVQRGVRFVQIYCGAENTTAKKIRPNWDSHEDVVRDHGYWGEVLDSGASALLKDLKQHGMLDDTLVICTTEFGRQPGAQGKEGKGRDHNAGAFTAWLAGGGIRGGAEYGATDDLGFKAVESPVYCYDLHATALHLLGIDHTRLTYYQNGIQRRLTDVHGHVIGEILA</sequence>
<accession>A0A1P8WFT3</accession>
<dbReference type="OrthoDB" id="127333at2"/>
<dbReference type="PROSITE" id="PS51318">
    <property type="entry name" value="TAT"/>
    <property type="match status" value="1"/>
</dbReference>
<dbReference type="SUPFAM" id="SSF53649">
    <property type="entry name" value="Alkaline phosphatase-like"/>
    <property type="match status" value="1"/>
</dbReference>
<gene>
    <name evidence="2" type="ORF">Fuma_02541</name>
</gene>
<evidence type="ECO:0000256" key="1">
    <source>
        <dbReference type="SAM" id="Coils"/>
    </source>
</evidence>
<evidence type="ECO:0000313" key="3">
    <source>
        <dbReference type="Proteomes" id="UP000187735"/>
    </source>
</evidence>
<dbReference type="Proteomes" id="UP000187735">
    <property type="component" value="Chromosome"/>
</dbReference>
<feature type="coiled-coil region" evidence="1">
    <location>
        <begin position="249"/>
        <end position="276"/>
    </location>
</feature>
<evidence type="ECO:0008006" key="4">
    <source>
        <dbReference type="Google" id="ProtNLM"/>
    </source>
</evidence>
<dbReference type="Gene3D" id="3.40.720.10">
    <property type="entry name" value="Alkaline Phosphatase, subunit A"/>
    <property type="match status" value="1"/>
</dbReference>
<reference evidence="2 3" key="1">
    <citation type="journal article" date="2016" name="Front. Microbiol.">
        <title>Fuerstia marisgermanicae gen. nov., sp. nov., an Unusual Member of the Phylum Planctomycetes from the German Wadden Sea.</title>
        <authorList>
            <person name="Kohn T."/>
            <person name="Heuer A."/>
            <person name="Jogler M."/>
            <person name="Vollmers J."/>
            <person name="Boedeker C."/>
            <person name="Bunk B."/>
            <person name="Rast P."/>
            <person name="Borchert D."/>
            <person name="Glockner I."/>
            <person name="Freese H.M."/>
            <person name="Klenk H.P."/>
            <person name="Overmann J."/>
            <person name="Kaster A.K."/>
            <person name="Rohde M."/>
            <person name="Wiegand S."/>
            <person name="Jogler C."/>
        </authorList>
    </citation>
    <scope>NUCLEOTIDE SEQUENCE [LARGE SCALE GENOMIC DNA]</scope>
    <source>
        <strain evidence="2 3">NH11</strain>
    </source>
</reference>
<dbReference type="InterPro" id="IPR006311">
    <property type="entry name" value="TAT_signal"/>
</dbReference>
<dbReference type="PANTHER" id="PTHR43737:SF1">
    <property type="entry name" value="DUF1501 DOMAIN-CONTAINING PROTEIN"/>
    <property type="match status" value="1"/>
</dbReference>
<proteinExistence type="predicted"/>
<dbReference type="PANTHER" id="PTHR43737">
    <property type="entry name" value="BLL7424 PROTEIN"/>
    <property type="match status" value="1"/>
</dbReference>
<protein>
    <recommendedName>
        <fullName evidence="4">Sulfatase</fullName>
    </recommendedName>
</protein>
<evidence type="ECO:0000313" key="2">
    <source>
        <dbReference type="EMBL" id="APZ92929.1"/>
    </source>
</evidence>
<keyword evidence="3" id="KW-1185">Reference proteome</keyword>
<dbReference type="RefSeq" id="WP_083732006.1">
    <property type="nucleotide sequence ID" value="NZ_CP017641.1"/>
</dbReference>
<dbReference type="Pfam" id="PF07394">
    <property type="entry name" value="DUF1501"/>
    <property type="match status" value="1"/>
</dbReference>
<dbReference type="AlphaFoldDB" id="A0A1P8WFT3"/>